<protein>
    <submittedName>
        <fullName evidence="1">Uncharacterized protein</fullName>
    </submittedName>
</protein>
<proteinExistence type="predicted"/>
<sequence>MSTNGLRGWCLWLGDGRQQVEVYRELDGRLATTDANVGKVDDMIKERTGVSPSSQTSGRTWNLHERAQNIITTFFDTRKLASDGAPTIDTRNNAWRSASFYLVGAMKMAMTFCFGL</sequence>
<dbReference type="OrthoDB" id="6737600at2759"/>
<accession>A0A8X6M4B7</accession>
<keyword evidence="2" id="KW-1185">Reference proteome</keyword>
<dbReference type="AlphaFoldDB" id="A0A8X6M4B7"/>
<evidence type="ECO:0000313" key="1">
    <source>
        <dbReference type="EMBL" id="GFR31462.1"/>
    </source>
</evidence>
<gene>
    <name evidence="1" type="ORF">TNCT_212621</name>
</gene>
<dbReference type="EMBL" id="BMAO01029413">
    <property type="protein sequence ID" value="GFR31462.1"/>
    <property type="molecule type" value="Genomic_DNA"/>
</dbReference>
<comment type="caution">
    <text evidence="1">The sequence shown here is derived from an EMBL/GenBank/DDBJ whole genome shotgun (WGS) entry which is preliminary data.</text>
</comment>
<evidence type="ECO:0000313" key="2">
    <source>
        <dbReference type="Proteomes" id="UP000887116"/>
    </source>
</evidence>
<dbReference type="Proteomes" id="UP000887116">
    <property type="component" value="Unassembled WGS sequence"/>
</dbReference>
<reference evidence="1" key="1">
    <citation type="submission" date="2020-07" db="EMBL/GenBank/DDBJ databases">
        <title>Multicomponent nature underlies the extraordinary mechanical properties of spider dragline silk.</title>
        <authorList>
            <person name="Kono N."/>
            <person name="Nakamura H."/>
            <person name="Mori M."/>
            <person name="Yoshida Y."/>
            <person name="Ohtoshi R."/>
            <person name="Malay A.D."/>
            <person name="Moran D.A.P."/>
            <person name="Tomita M."/>
            <person name="Numata K."/>
            <person name="Arakawa K."/>
        </authorList>
    </citation>
    <scope>NUCLEOTIDE SEQUENCE</scope>
</reference>
<name>A0A8X6M4B7_TRICU</name>
<organism evidence="1 2">
    <name type="scientific">Trichonephila clavata</name>
    <name type="common">Joro spider</name>
    <name type="synonym">Nephila clavata</name>
    <dbReference type="NCBI Taxonomy" id="2740835"/>
    <lineage>
        <taxon>Eukaryota</taxon>
        <taxon>Metazoa</taxon>
        <taxon>Ecdysozoa</taxon>
        <taxon>Arthropoda</taxon>
        <taxon>Chelicerata</taxon>
        <taxon>Arachnida</taxon>
        <taxon>Araneae</taxon>
        <taxon>Araneomorphae</taxon>
        <taxon>Entelegynae</taxon>
        <taxon>Araneoidea</taxon>
        <taxon>Nephilidae</taxon>
        <taxon>Trichonephila</taxon>
    </lineage>
</organism>